<evidence type="ECO:0000256" key="6">
    <source>
        <dbReference type="ARBA" id="ARBA00022448"/>
    </source>
</evidence>
<feature type="binding site" evidence="19">
    <location>
        <position position="261"/>
    </location>
    <ligand>
        <name>Cu cation</name>
        <dbReference type="ChEBI" id="CHEBI:23378"/>
        <label>B</label>
    </ligand>
</feature>
<feature type="transmembrane region" description="Helical" evidence="20">
    <location>
        <begin position="134"/>
        <end position="154"/>
    </location>
</feature>
<evidence type="ECO:0000256" key="9">
    <source>
        <dbReference type="ARBA" id="ARBA00022660"/>
    </source>
</evidence>
<feature type="binding site" description="axial binding residue" evidence="19">
    <location>
        <position position="349"/>
    </location>
    <ligand>
        <name>heme b</name>
        <dbReference type="ChEBI" id="CHEBI:60344"/>
        <label>2; high-spin</label>
    </ligand>
    <ligandPart>
        <name>Fe</name>
        <dbReference type="ChEBI" id="CHEBI:18248"/>
    </ligandPart>
</feature>
<keyword evidence="10 20" id="KW-0812">Transmembrane</keyword>
<feature type="transmembrane region" description="Helical" evidence="20">
    <location>
        <begin position="65"/>
        <end position="85"/>
    </location>
</feature>
<evidence type="ECO:0000256" key="5">
    <source>
        <dbReference type="ARBA" id="ARBA00012949"/>
    </source>
</evidence>
<proteinExistence type="inferred from homology"/>
<keyword evidence="15 19" id="KW-0408">Iron</keyword>
<feature type="binding site" description="axial binding residue" evidence="19">
    <location>
        <position position="64"/>
    </location>
    <ligand>
        <name>heme b</name>
        <dbReference type="ChEBI" id="CHEBI:60344"/>
        <label>1; low-spin</label>
    </ligand>
    <ligandPart>
        <name>Fe</name>
        <dbReference type="ChEBI" id="CHEBI:18248"/>
    </ligandPart>
</feature>
<dbReference type="GO" id="GO:0046872">
    <property type="term" value="F:metal ion binding"/>
    <property type="evidence" value="ECO:0007669"/>
    <property type="project" value="UniProtKB-KW"/>
</dbReference>
<dbReference type="OrthoDB" id="9806838at2"/>
<reference evidence="22 23" key="1">
    <citation type="submission" date="2017-01" db="EMBL/GenBank/DDBJ databases">
        <authorList>
            <person name="Mah S.A."/>
            <person name="Swanson W.J."/>
            <person name="Moy G.W."/>
            <person name="Vacquier V.D."/>
        </authorList>
    </citation>
    <scope>NUCLEOTIDE SEQUENCE [LARGE SCALE GENOMIC DNA]</scope>
    <source>
        <strain evidence="22 23">ATCC 29606</strain>
    </source>
</reference>
<dbReference type="InterPro" id="IPR036927">
    <property type="entry name" value="Cyt_c_oxase-like_su1_sf"/>
</dbReference>
<accession>A0A1N6NDY4</accession>
<feature type="transmembrane region" description="Helical" evidence="20">
    <location>
        <begin position="166"/>
        <end position="185"/>
    </location>
</feature>
<evidence type="ECO:0000256" key="2">
    <source>
        <dbReference type="ARBA" id="ARBA00004651"/>
    </source>
</evidence>
<evidence type="ECO:0000256" key="3">
    <source>
        <dbReference type="ARBA" id="ARBA00004673"/>
    </source>
</evidence>
<dbReference type="PANTHER" id="PTHR10422:SF29">
    <property type="entry name" value="CYTOCHROME C OXIDASE SUBUNIT 1 HOMOLOG, BACTEROID"/>
    <property type="match status" value="1"/>
</dbReference>
<feature type="transmembrane region" description="Helical" evidence="20">
    <location>
        <begin position="387"/>
        <end position="405"/>
    </location>
</feature>
<evidence type="ECO:0000313" key="22">
    <source>
        <dbReference type="EMBL" id="SIP90289.1"/>
    </source>
</evidence>
<feature type="binding site" evidence="19">
    <location>
        <position position="262"/>
    </location>
    <ligand>
        <name>Cu cation</name>
        <dbReference type="ChEBI" id="CHEBI:23378"/>
        <label>B</label>
    </ligand>
</feature>
<dbReference type="GO" id="GO:0020037">
    <property type="term" value="F:heme binding"/>
    <property type="evidence" value="ECO:0007669"/>
    <property type="project" value="InterPro"/>
</dbReference>
<evidence type="ECO:0000256" key="8">
    <source>
        <dbReference type="ARBA" id="ARBA00022617"/>
    </source>
</evidence>
<sequence>MIPADDSFPSPSYNYAVVRQFTLMTLFWGVVGMAMGVVIAAQLVWPELNLGLPWTSFGRIRPIHTNLVIFAFGGGALFATSFYVVQRTSRARLVSDGLARFVFWGWQAAIVAMLISYPLGYTTSKEYAEMEWPIALWITLVWIAYAYLFFGTIARRTVSHIYVGNWFYGAFIVVTAMVHIVNHIATPVSWLKSYPVYSGATDAMIQWWYGHSVVGFILSVGFLGMMYYFVPKQAERPIYSYRLSIVHFWAIISLYIWAGPHHLHYTALPDWAQTLGMVMSVILLAPSWGGMINGMMTLSGAWHKLRDDPILRFLVVSLAFYGMSTFEGPMMAVKTVNSLSHYTDWTVGHVHAGALGWVAMISIGTLYHMIPRLWGRERMYSSRLISAHFWLATIGTVLYIASMWVNGITQGLMWRAVNQDGTLTYSFVEALEASHPGLMIRLFGGAIFASGMLLMVWNSWRTVRAGQVNPLPLALEARA</sequence>
<feature type="transmembrane region" description="Helical" evidence="20">
    <location>
        <begin position="310"/>
        <end position="326"/>
    </location>
</feature>
<evidence type="ECO:0000256" key="1">
    <source>
        <dbReference type="ARBA" id="ARBA00001970"/>
    </source>
</evidence>
<comment type="cofactor">
    <cofactor evidence="1">
        <name>heme b</name>
        <dbReference type="ChEBI" id="CHEBI:60344"/>
    </cofactor>
</comment>
<dbReference type="EC" id="7.1.1.9" evidence="5"/>
<feature type="transmembrane region" description="Helical" evidence="20">
    <location>
        <begin position="97"/>
        <end position="119"/>
    </location>
</feature>
<feature type="transmembrane region" description="Helical" evidence="20">
    <location>
        <begin position="438"/>
        <end position="457"/>
    </location>
</feature>
<keyword evidence="17 20" id="KW-0472">Membrane</keyword>
<comment type="catalytic activity">
    <reaction evidence="18">
        <text>4 Fe(II)-[cytochrome c] + O2 + 8 H(+)(in) = 4 Fe(III)-[cytochrome c] + 2 H2O + 4 H(+)(out)</text>
        <dbReference type="Rhea" id="RHEA:11436"/>
        <dbReference type="Rhea" id="RHEA-COMP:10350"/>
        <dbReference type="Rhea" id="RHEA-COMP:14399"/>
        <dbReference type="ChEBI" id="CHEBI:15377"/>
        <dbReference type="ChEBI" id="CHEBI:15378"/>
        <dbReference type="ChEBI" id="CHEBI:15379"/>
        <dbReference type="ChEBI" id="CHEBI:29033"/>
        <dbReference type="ChEBI" id="CHEBI:29034"/>
        <dbReference type="EC" id="7.1.1.9"/>
    </reaction>
</comment>
<keyword evidence="9" id="KW-0679">Respiratory chain</keyword>
<comment type="cofactor">
    <cofactor evidence="19">
        <name>Cu(2+)</name>
        <dbReference type="ChEBI" id="CHEBI:29036"/>
    </cofactor>
    <text evidence="19">Binds 1 copper ion per subunit, denoted as copper B.</text>
</comment>
<dbReference type="FunFam" id="1.20.210.10:FF:000005">
    <property type="entry name" value="Cytochrome c oxidase, cbb3-type, subunit I"/>
    <property type="match status" value="1"/>
</dbReference>
<dbReference type="Proteomes" id="UP000186079">
    <property type="component" value="Unassembled WGS sequence"/>
</dbReference>
<protein>
    <recommendedName>
        <fullName evidence="5">cytochrome-c oxidase</fullName>
        <ecNumber evidence="5">7.1.1.9</ecNumber>
    </recommendedName>
</protein>
<dbReference type="InterPro" id="IPR004677">
    <property type="entry name" value="Cyt_c_oxidase_cbb3_su1"/>
</dbReference>
<dbReference type="UniPathway" id="UPA00705"/>
<feature type="binding site" evidence="19">
    <location>
        <position position="211"/>
    </location>
    <ligand>
        <name>Cu cation</name>
        <dbReference type="ChEBI" id="CHEBI:23378"/>
        <label>B</label>
    </ligand>
</feature>
<keyword evidence="13" id="KW-0249">Electron transport</keyword>
<evidence type="ECO:0000256" key="17">
    <source>
        <dbReference type="ARBA" id="ARBA00023136"/>
    </source>
</evidence>
<dbReference type="GO" id="GO:0015990">
    <property type="term" value="P:electron transport coupled proton transport"/>
    <property type="evidence" value="ECO:0007669"/>
    <property type="project" value="TreeGrafter"/>
</dbReference>
<name>A0A1N6NDY4_9PSED</name>
<keyword evidence="8 19" id="KW-0349">Heme</keyword>
<evidence type="ECO:0000256" key="11">
    <source>
        <dbReference type="ARBA" id="ARBA00022723"/>
    </source>
</evidence>
<feature type="transmembrane region" description="Helical" evidence="20">
    <location>
        <begin position="241"/>
        <end position="258"/>
    </location>
</feature>
<dbReference type="RefSeq" id="WP_051587509.1">
    <property type="nucleotide sequence ID" value="NZ_FMUP01000001.1"/>
</dbReference>
<dbReference type="InterPro" id="IPR023616">
    <property type="entry name" value="Cyt_c_oxase-like_su1_dom"/>
</dbReference>
<evidence type="ECO:0000256" key="14">
    <source>
        <dbReference type="ARBA" id="ARBA00022989"/>
    </source>
</evidence>
<dbReference type="Gene3D" id="1.20.210.10">
    <property type="entry name" value="Cytochrome c oxidase-like, subunit I domain"/>
    <property type="match status" value="1"/>
</dbReference>
<evidence type="ECO:0000313" key="23">
    <source>
        <dbReference type="Proteomes" id="UP000186079"/>
    </source>
</evidence>
<keyword evidence="6" id="KW-0813">Transport</keyword>
<dbReference type="GO" id="GO:0006119">
    <property type="term" value="P:oxidative phosphorylation"/>
    <property type="evidence" value="ECO:0007669"/>
    <property type="project" value="UniProtKB-UniPathway"/>
</dbReference>
<evidence type="ECO:0000256" key="4">
    <source>
        <dbReference type="ARBA" id="ARBA00009578"/>
    </source>
</evidence>
<dbReference type="PROSITE" id="PS50855">
    <property type="entry name" value="COX1"/>
    <property type="match status" value="1"/>
</dbReference>
<keyword evidence="14 20" id="KW-1133">Transmembrane helix</keyword>
<comment type="pathway">
    <text evidence="3">Energy metabolism; oxidative phosphorylation.</text>
</comment>
<evidence type="ECO:0000256" key="7">
    <source>
        <dbReference type="ARBA" id="ARBA00022475"/>
    </source>
</evidence>
<feature type="domain" description="Cytochrome oxidase subunit I profile" evidence="21">
    <location>
        <begin position="1"/>
        <end position="479"/>
    </location>
</feature>
<dbReference type="EMBL" id="FTMC01000001">
    <property type="protein sequence ID" value="SIP90289.1"/>
    <property type="molecule type" value="Genomic_DNA"/>
</dbReference>
<evidence type="ECO:0000256" key="10">
    <source>
        <dbReference type="ARBA" id="ARBA00022692"/>
    </source>
</evidence>
<evidence type="ECO:0000256" key="13">
    <source>
        <dbReference type="ARBA" id="ARBA00022982"/>
    </source>
</evidence>
<comment type="similarity">
    <text evidence="4">Belongs to the heme-copper respiratory oxidase family.</text>
</comment>
<evidence type="ECO:0000256" key="18">
    <source>
        <dbReference type="ARBA" id="ARBA00047816"/>
    </source>
</evidence>
<dbReference type="GO" id="GO:0004129">
    <property type="term" value="F:cytochrome-c oxidase activity"/>
    <property type="evidence" value="ECO:0007669"/>
    <property type="project" value="UniProtKB-EC"/>
</dbReference>
<dbReference type="SUPFAM" id="SSF81442">
    <property type="entry name" value="Cytochrome c oxidase subunit I-like"/>
    <property type="match status" value="1"/>
</dbReference>
<evidence type="ECO:0000256" key="15">
    <source>
        <dbReference type="ARBA" id="ARBA00023004"/>
    </source>
</evidence>
<feature type="transmembrane region" description="Helical" evidence="20">
    <location>
        <begin position="21"/>
        <end position="45"/>
    </location>
</feature>
<evidence type="ECO:0000256" key="19">
    <source>
        <dbReference type="PIRSR" id="PIRSR604677-50"/>
    </source>
</evidence>
<dbReference type="GO" id="GO:0005886">
    <property type="term" value="C:plasma membrane"/>
    <property type="evidence" value="ECO:0007669"/>
    <property type="project" value="UniProtKB-SubCell"/>
</dbReference>
<feature type="transmembrane region" description="Helical" evidence="20">
    <location>
        <begin position="278"/>
        <end position="298"/>
    </location>
</feature>
<feature type="transmembrane region" description="Helical" evidence="20">
    <location>
        <begin position="346"/>
        <end position="367"/>
    </location>
</feature>
<dbReference type="NCBIfam" id="TIGR00780">
    <property type="entry name" value="ccoN"/>
    <property type="match status" value="1"/>
</dbReference>
<evidence type="ECO:0000256" key="12">
    <source>
        <dbReference type="ARBA" id="ARBA00022967"/>
    </source>
</evidence>
<dbReference type="InterPro" id="IPR000883">
    <property type="entry name" value="Cyt_C_Oxase_1"/>
</dbReference>
<evidence type="ECO:0000259" key="21">
    <source>
        <dbReference type="PROSITE" id="PS50855"/>
    </source>
</evidence>
<feature type="transmembrane region" description="Helical" evidence="20">
    <location>
        <begin position="205"/>
        <end position="229"/>
    </location>
</feature>
<comment type="subcellular location">
    <subcellularLocation>
        <location evidence="2">Cell membrane</location>
        <topology evidence="2">Multi-pass membrane protein</topology>
    </subcellularLocation>
</comment>
<dbReference type="AlphaFoldDB" id="A0A1N6NDY4"/>
<evidence type="ECO:0000256" key="20">
    <source>
        <dbReference type="SAM" id="Phobius"/>
    </source>
</evidence>
<keyword evidence="16" id="KW-0186">Copper</keyword>
<feature type="binding site" description="axial binding residue" evidence="19">
    <location>
        <position position="351"/>
    </location>
    <ligand>
        <name>heme b</name>
        <dbReference type="ChEBI" id="CHEBI:60344"/>
        <label>1; low-spin</label>
    </ligand>
    <ligandPart>
        <name>Fe</name>
        <dbReference type="ChEBI" id="CHEBI:18248"/>
    </ligandPart>
</feature>
<dbReference type="Pfam" id="PF00115">
    <property type="entry name" value="COX1"/>
    <property type="match status" value="1"/>
</dbReference>
<comment type="cofactor">
    <cofactor evidence="19">
        <name>heme</name>
        <dbReference type="ChEBI" id="CHEBI:30413"/>
    </cofactor>
    <text evidence="19">Binds 2 heme groups per subunit, denoted as high- and low-spin.</text>
</comment>
<keyword evidence="7" id="KW-1003">Cell membrane</keyword>
<dbReference type="GO" id="GO:0022904">
    <property type="term" value="P:respiratory electron transport chain"/>
    <property type="evidence" value="ECO:0007669"/>
    <property type="project" value="TreeGrafter"/>
</dbReference>
<evidence type="ECO:0000256" key="16">
    <source>
        <dbReference type="ARBA" id="ARBA00023008"/>
    </source>
</evidence>
<keyword evidence="11 19" id="KW-0479">Metal-binding</keyword>
<dbReference type="PANTHER" id="PTHR10422">
    <property type="entry name" value="CYTOCHROME C OXIDASE SUBUNIT 1"/>
    <property type="match status" value="1"/>
</dbReference>
<gene>
    <name evidence="22" type="ORF">SAMN05421672_101247</name>
</gene>
<keyword evidence="12" id="KW-1278">Translocase</keyword>
<organism evidence="22 23">
    <name type="scientific">Pseudomonas flexibilis</name>
    <dbReference type="NCBI Taxonomy" id="706570"/>
    <lineage>
        <taxon>Bacteria</taxon>
        <taxon>Pseudomonadati</taxon>
        <taxon>Pseudomonadota</taxon>
        <taxon>Gammaproteobacteria</taxon>
        <taxon>Pseudomonadales</taxon>
        <taxon>Pseudomonadaceae</taxon>
        <taxon>Pseudomonas</taxon>
    </lineage>
</organism>